<dbReference type="Proteomes" id="UP000278351">
    <property type="component" value="Unassembled WGS sequence"/>
</dbReference>
<sequence>MFIICNFPAAGKNEASWNKQVKNISSVPRFLSFAEKFEEWKNKVSWQPKLISCRKVTLERN</sequence>
<dbReference type="AlphaFoldDB" id="A0A3N4Q0V4"/>
<proteinExistence type="predicted"/>
<comment type="caution">
    <text evidence="1">The sequence shown here is derived from an EMBL/GenBank/DDBJ whole genome shotgun (WGS) entry which is preliminary data.</text>
</comment>
<name>A0A3N4Q0V4_9BACT</name>
<evidence type="ECO:0000313" key="1">
    <source>
        <dbReference type="EMBL" id="RPE12819.1"/>
    </source>
</evidence>
<protein>
    <submittedName>
        <fullName evidence="1">Uncharacterized protein</fullName>
    </submittedName>
</protein>
<gene>
    <name evidence="1" type="ORF">EGT74_04550</name>
</gene>
<organism evidence="1 2">
    <name type="scientific">Chitinophaga lutea</name>
    <dbReference type="NCBI Taxonomy" id="2488634"/>
    <lineage>
        <taxon>Bacteria</taxon>
        <taxon>Pseudomonadati</taxon>
        <taxon>Bacteroidota</taxon>
        <taxon>Chitinophagia</taxon>
        <taxon>Chitinophagales</taxon>
        <taxon>Chitinophagaceae</taxon>
        <taxon>Chitinophaga</taxon>
    </lineage>
</organism>
<dbReference type="EMBL" id="RPDH01000001">
    <property type="protein sequence ID" value="RPE12819.1"/>
    <property type="molecule type" value="Genomic_DNA"/>
</dbReference>
<reference evidence="1 2" key="1">
    <citation type="submission" date="2018-11" db="EMBL/GenBank/DDBJ databases">
        <title>Chitinophaga lutea sp.nov., isolate from arsenic contaminated soil.</title>
        <authorList>
            <person name="Zong Y."/>
        </authorList>
    </citation>
    <scope>NUCLEOTIDE SEQUENCE [LARGE SCALE GENOMIC DNA]</scope>
    <source>
        <strain evidence="1 2">ZY74</strain>
    </source>
</reference>
<accession>A0A3N4Q0V4</accession>
<keyword evidence="2" id="KW-1185">Reference proteome</keyword>
<evidence type="ECO:0000313" key="2">
    <source>
        <dbReference type="Proteomes" id="UP000278351"/>
    </source>
</evidence>